<dbReference type="InterPro" id="IPR036928">
    <property type="entry name" value="AS_sf"/>
</dbReference>
<sequence>EDICFLPAWEMAEKIKNQELTSLEITEVLIERIEKINPIINAYCTPTFDLARQMAKQADDRVRKNAKIPPLNGIPTSIKDLVPVKGVRTTSGSKIFENYIPEDDATVVKRLKNAGCVILGKTNTPEFGFKGVTDNLIFGATLNPWDLEKTSGGSSGGAAASVASGMGPLAQGSDGGGSIRHPACFCGVYGLKPTFGRVPLDPGRFKINHGFSVIGPIVNYVSDAALMLDVMKGPSESDRLSLPQENVNYFEHINEIPEKLKIGYTLDLGFAKVVDPDFEKAVINSVNKFETFGWDVEEVKFNGVDPSIAFYTHWIVSSGYNYKPYLDEWRDKMDPTLVTWAEAGLQFPASSLPLAMKTRTEFYESVYETVKAYDLLVTPTTACPAFELGIAAPSEINGVGITVTGWMPFTFPFNLTGHPAASIPCGWTHDNLPIGMQIVGKRFQELLILQVSRAFEELSPWQDKKPNFN</sequence>
<dbReference type="SUPFAM" id="SSF75304">
    <property type="entry name" value="Amidase signature (AS) enzymes"/>
    <property type="match status" value="1"/>
</dbReference>
<comment type="caution">
    <text evidence="2">The sequence shown here is derived from an EMBL/GenBank/DDBJ whole genome shotgun (WGS) entry which is preliminary data.</text>
</comment>
<feature type="domain" description="Amidase" evidence="1">
    <location>
        <begin position="24"/>
        <end position="449"/>
    </location>
</feature>
<gene>
    <name evidence="2" type="ORF">LCGC14_1992780</name>
</gene>
<protein>
    <recommendedName>
        <fullName evidence="1">Amidase domain-containing protein</fullName>
    </recommendedName>
</protein>
<dbReference type="InterPro" id="IPR020556">
    <property type="entry name" value="Amidase_CS"/>
</dbReference>
<evidence type="ECO:0000313" key="2">
    <source>
        <dbReference type="EMBL" id="KKL81637.1"/>
    </source>
</evidence>
<proteinExistence type="predicted"/>
<dbReference type="Pfam" id="PF01425">
    <property type="entry name" value="Amidase"/>
    <property type="match status" value="1"/>
</dbReference>
<dbReference type="InterPro" id="IPR000120">
    <property type="entry name" value="Amidase"/>
</dbReference>
<name>A0A0F9I2R2_9ZZZZ</name>
<dbReference type="Gene3D" id="3.90.1300.10">
    <property type="entry name" value="Amidase signature (AS) domain"/>
    <property type="match status" value="1"/>
</dbReference>
<dbReference type="AlphaFoldDB" id="A0A0F9I2R2"/>
<dbReference type="PROSITE" id="PS00571">
    <property type="entry name" value="AMIDASES"/>
    <property type="match status" value="1"/>
</dbReference>
<dbReference type="PANTHER" id="PTHR11895:SF7">
    <property type="entry name" value="GLUTAMYL-TRNA(GLN) AMIDOTRANSFERASE SUBUNIT A, MITOCHONDRIAL"/>
    <property type="match status" value="1"/>
</dbReference>
<dbReference type="EMBL" id="LAZR01022509">
    <property type="protein sequence ID" value="KKL81637.1"/>
    <property type="molecule type" value="Genomic_DNA"/>
</dbReference>
<evidence type="ECO:0000259" key="1">
    <source>
        <dbReference type="Pfam" id="PF01425"/>
    </source>
</evidence>
<dbReference type="PANTHER" id="PTHR11895">
    <property type="entry name" value="TRANSAMIDASE"/>
    <property type="match status" value="1"/>
</dbReference>
<feature type="non-terminal residue" evidence="2">
    <location>
        <position position="1"/>
    </location>
</feature>
<dbReference type="InterPro" id="IPR023631">
    <property type="entry name" value="Amidase_dom"/>
</dbReference>
<organism evidence="2">
    <name type="scientific">marine sediment metagenome</name>
    <dbReference type="NCBI Taxonomy" id="412755"/>
    <lineage>
        <taxon>unclassified sequences</taxon>
        <taxon>metagenomes</taxon>
        <taxon>ecological metagenomes</taxon>
    </lineage>
</organism>
<accession>A0A0F9I2R2</accession>
<dbReference type="GO" id="GO:0003824">
    <property type="term" value="F:catalytic activity"/>
    <property type="evidence" value="ECO:0007669"/>
    <property type="project" value="InterPro"/>
</dbReference>
<reference evidence="2" key="1">
    <citation type="journal article" date="2015" name="Nature">
        <title>Complex archaea that bridge the gap between prokaryotes and eukaryotes.</title>
        <authorList>
            <person name="Spang A."/>
            <person name="Saw J.H."/>
            <person name="Jorgensen S.L."/>
            <person name="Zaremba-Niedzwiedzka K."/>
            <person name="Martijn J."/>
            <person name="Lind A.E."/>
            <person name="van Eijk R."/>
            <person name="Schleper C."/>
            <person name="Guy L."/>
            <person name="Ettema T.J."/>
        </authorList>
    </citation>
    <scope>NUCLEOTIDE SEQUENCE</scope>
</reference>